<dbReference type="InterPro" id="IPR015919">
    <property type="entry name" value="Cadherin-like_sf"/>
</dbReference>
<dbReference type="Pfam" id="PF00560">
    <property type="entry name" value="LRR_1"/>
    <property type="match status" value="1"/>
</dbReference>
<keyword evidence="6" id="KW-0067">ATP-binding</keyword>
<dbReference type="Gene3D" id="3.80.10.10">
    <property type="entry name" value="Ribonuclease Inhibitor"/>
    <property type="match status" value="1"/>
</dbReference>
<organism evidence="9 10">
    <name type="scientific">Spirosoma endbachense</name>
    <dbReference type="NCBI Taxonomy" id="2666025"/>
    <lineage>
        <taxon>Bacteria</taxon>
        <taxon>Pseudomonadati</taxon>
        <taxon>Bacteroidota</taxon>
        <taxon>Cytophagia</taxon>
        <taxon>Cytophagales</taxon>
        <taxon>Cytophagaceae</taxon>
        <taxon>Spirosoma</taxon>
    </lineage>
</organism>
<dbReference type="InterPro" id="IPR011050">
    <property type="entry name" value="Pectin_lyase_fold/virulence"/>
</dbReference>
<dbReference type="Gene3D" id="2.60.40.10">
    <property type="entry name" value="Immunoglobulins"/>
    <property type="match status" value="2"/>
</dbReference>
<dbReference type="FunFam" id="3.80.10.10:FF:000400">
    <property type="entry name" value="Nuclear pore complex protein NUP107"/>
    <property type="match status" value="1"/>
</dbReference>
<sequence length="1280" mass="133494">MAYHLYFRCLWRLMAVGLLIYSLITPALAQSIRWVKQGGTGDGTSWQNASGDLQVMLDVPGVEQVWIAKGIYMPEPLSSSNLKAGFKIRNGVGVYGGFEGTESTIAERPPIAADQPSSTTLSGANSIITDRYRQEFHVVSTTDGATSQTRLDGLTISDGINYGNGAGMFIRNGSPTLINCSFIKNKAYIGDVIQASGGGLYILNGSPTLTNCNFIENVAGGAQTSASFGGGGLAILNGNPTLTNCNFIGNRSGGHGGGLAMQKSSSTLINCNFIKNSTNYDGCQGGGMYTQEASPALTNCRFLNNDAITIGGAMSLGLGSPTLTNCTLIGNTAWFIGGILVHGTPTLTNCTILAENAPFTSGATGISVGSGKATLINCIVWRRSAEEGYEDSNPPKPVFEGSITARHSLIKGYPYVVDSQGSSGLSPSFVDPANGDLRLQSCSAAIDAGETNAYTGPDTDFAGNPRQVRTIDMGAYEFQGEPSTVSQDYAPLAALFIATNGDKWRRSANWMSGCSPCNWFGVTCDNNGRVVSLDLKSNQLSGTLPASLSELTHLKYLDLSENGLPGSIPTNIGSLTELQYLNLSSSIWSGTIPESLGALTKLQTLNLSRNQLSGCFPASLSALCGINNINSAFSNNPALPGGGDFGAFCADRTGSCAPANMPPQPTAIASQTATVGKAYSFSANAFTDIETPNSLTYSASIDPANGLNFDPVTQIISGTPLASAVSQVTLTATDPGGLSAITTFTITSITACAPESLSLLVSGPLNCLTTSVTLTAVGYAESAIISFAGPGIQSTTLNTATVNQPGNYSVVAQTSMGCSATAFATVQDQKDTPPAPTLAANALTTNQPISVTASGCPDGTINWTLSGGNGLANGSVYSITQPGNYTLSATCRVGSCSSEASAALSLQIIPSGFAITEVLMVSCQLIDDTKGGYQVQFTPQYAGQNANPISFSVVNELSPTMAPAPYTLKLYTDNPIITLIANQAGNDEARFSYNWRAFCQTDTPENNPPTTSGIPNQTALYNQAYQLDLASYFSDPDQQSLTFTATGLPTGLGLNGSLISGVPSATGVSMVSITALDPDGLSVQTSFQLTVNSSPTNPSGFTLVGVSTATCEILSATQQRVTFTPLYEGLSGDPISFSVVNEMMATTNPGPYSLNLYTDNPSVTLNARQLSAVATFTYNWLAVCTSRTRLGVPEAGTDLKVKVLGNPIEGKSVDVEISGVRGQAVELSLLDLQGRVLHQQHLNEASNLERVSVPIGTGKSVLFLQVNTATERQQVKLLKP</sequence>
<dbReference type="Proteomes" id="UP000464577">
    <property type="component" value="Chromosome"/>
</dbReference>
<keyword evidence="5" id="KW-0547">Nucleotide-binding</keyword>
<name>A0A6P1VXK2_9BACT</name>
<dbReference type="SUPFAM" id="SSF52058">
    <property type="entry name" value="L domain-like"/>
    <property type="match status" value="1"/>
</dbReference>
<evidence type="ECO:0000313" key="10">
    <source>
        <dbReference type="Proteomes" id="UP000464577"/>
    </source>
</evidence>
<keyword evidence="3" id="KW-0732">Signal</keyword>
<evidence type="ECO:0000256" key="2">
    <source>
        <dbReference type="ARBA" id="ARBA00022614"/>
    </source>
</evidence>
<dbReference type="Pfam" id="PF13855">
    <property type="entry name" value="LRR_8"/>
    <property type="match status" value="1"/>
</dbReference>
<evidence type="ECO:0000256" key="1">
    <source>
        <dbReference type="ARBA" id="ARBA00004370"/>
    </source>
</evidence>
<evidence type="ECO:0000256" key="4">
    <source>
        <dbReference type="ARBA" id="ARBA00022737"/>
    </source>
</evidence>
<evidence type="ECO:0000256" key="5">
    <source>
        <dbReference type="ARBA" id="ARBA00022741"/>
    </source>
</evidence>
<dbReference type="PROSITE" id="PS50194">
    <property type="entry name" value="FILAMIN_REPEAT"/>
    <property type="match status" value="1"/>
</dbReference>
<dbReference type="RefSeq" id="WP_162387905.1">
    <property type="nucleotide sequence ID" value="NZ_CP045997.1"/>
</dbReference>
<evidence type="ECO:0000313" key="9">
    <source>
        <dbReference type="EMBL" id="QHV97495.1"/>
    </source>
</evidence>
<feature type="domain" description="Dystroglycan-type cadherin-like" evidence="8">
    <location>
        <begin position="1009"/>
        <end position="1098"/>
    </location>
</feature>
<dbReference type="InterPro" id="IPR006644">
    <property type="entry name" value="Cadg"/>
</dbReference>
<gene>
    <name evidence="9" type="ORF">GJR95_21920</name>
</gene>
<dbReference type="InterPro" id="IPR017868">
    <property type="entry name" value="Filamin/ABP280_repeat-like"/>
</dbReference>
<evidence type="ECO:0000256" key="7">
    <source>
        <dbReference type="ARBA" id="ARBA00023136"/>
    </source>
</evidence>
<dbReference type="SUPFAM" id="SSF51126">
    <property type="entry name" value="Pectin lyase-like"/>
    <property type="match status" value="1"/>
</dbReference>
<dbReference type="InterPro" id="IPR032675">
    <property type="entry name" value="LRR_dom_sf"/>
</dbReference>
<feature type="domain" description="Dystroglycan-type cadherin-like" evidence="8">
    <location>
        <begin position="663"/>
        <end position="755"/>
    </location>
</feature>
<dbReference type="InterPro" id="IPR059226">
    <property type="entry name" value="Choice_anch_Q_dom"/>
</dbReference>
<dbReference type="PANTHER" id="PTHR48056">
    <property type="entry name" value="LRR RECEPTOR-LIKE SERINE/THREONINE-PROTEIN KINASE-RELATED"/>
    <property type="match status" value="1"/>
</dbReference>
<dbReference type="GO" id="GO:0005524">
    <property type="term" value="F:ATP binding"/>
    <property type="evidence" value="ECO:0007669"/>
    <property type="project" value="UniProtKB-KW"/>
</dbReference>
<dbReference type="SUPFAM" id="SSF49313">
    <property type="entry name" value="Cadherin-like"/>
    <property type="match status" value="2"/>
</dbReference>
<dbReference type="NCBIfam" id="NF041518">
    <property type="entry name" value="choice_anch_Q"/>
    <property type="match status" value="1"/>
</dbReference>
<comment type="subcellular location">
    <subcellularLocation>
        <location evidence="1">Membrane</location>
    </subcellularLocation>
</comment>
<protein>
    <recommendedName>
        <fullName evidence="8">Dystroglycan-type cadherin-like domain-containing protein</fullName>
    </recommendedName>
</protein>
<dbReference type="SMART" id="SM00736">
    <property type="entry name" value="CADG"/>
    <property type="match status" value="2"/>
</dbReference>
<dbReference type="InterPro" id="IPR001611">
    <property type="entry name" value="Leu-rich_rpt"/>
</dbReference>
<evidence type="ECO:0000259" key="8">
    <source>
        <dbReference type="SMART" id="SM00736"/>
    </source>
</evidence>
<dbReference type="GO" id="GO:0016020">
    <property type="term" value="C:membrane"/>
    <property type="evidence" value="ECO:0007669"/>
    <property type="project" value="UniProtKB-SubCell"/>
</dbReference>
<keyword evidence="4" id="KW-0677">Repeat</keyword>
<evidence type="ECO:0000256" key="6">
    <source>
        <dbReference type="ARBA" id="ARBA00022840"/>
    </source>
</evidence>
<dbReference type="GO" id="GO:0005509">
    <property type="term" value="F:calcium ion binding"/>
    <property type="evidence" value="ECO:0007669"/>
    <property type="project" value="InterPro"/>
</dbReference>
<dbReference type="InterPro" id="IPR050647">
    <property type="entry name" value="Plant_LRR-RLKs"/>
</dbReference>
<dbReference type="EMBL" id="CP045997">
    <property type="protein sequence ID" value="QHV97495.1"/>
    <property type="molecule type" value="Genomic_DNA"/>
</dbReference>
<keyword evidence="7" id="KW-0472">Membrane</keyword>
<dbReference type="InterPro" id="IPR013783">
    <property type="entry name" value="Ig-like_fold"/>
</dbReference>
<dbReference type="PANTHER" id="PTHR48056:SF81">
    <property type="entry name" value="RECEPTOR PROTEIN-TYROSINE KINASE CEPR1"/>
    <property type="match status" value="1"/>
</dbReference>
<dbReference type="KEGG" id="senf:GJR95_21920"/>
<accession>A0A6P1VXK2</accession>
<dbReference type="Pfam" id="PF05345">
    <property type="entry name" value="He_PIG"/>
    <property type="match status" value="2"/>
</dbReference>
<keyword evidence="2" id="KW-0433">Leucine-rich repeat</keyword>
<keyword evidence="10" id="KW-1185">Reference proteome</keyword>
<evidence type="ECO:0000256" key="3">
    <source>
        <dbReference type="ARBA" id="ARBA00022729"/>
    </source>
</evidence>
<dbReference type="AlphaFoldDB" id="A0A6P1VXK2"/>
<reference evidence="9 10" key="1">
    <citation type="submission" date="2019-11" db="EMBL/GenBank/DDBJ databases">
        <title>Spirosoma endbachense sp. nov., isolated from a natural salt meadow.</title>
        <authorList>
            <person name="Rojas J."/>
            <person name="Ambika Manirajan B."/>
            <person name="Ratering S."/>
            <person name="Suarez C."/>
            <person name="Geissler-Plaum R."/>
            <person name="Schnell S."/>
        </authorList>
    </citation>
    <scope>NUCLEOTIDE SEQUENCE [LARGE SCALE GENOMIC DNA]</scope>
    <source>
        <strain evidence="9 10">I-24</strain>
    </source>
</reference>
<proteinExistence type="predicted"/>